<dbReference type="InterPro" id="IPR032710">
    <property type="entry name" value="NTF2-like_dom_sf"/>
</dbReference>
<comment type="caution">
    <text evidence="2">The sequence shown here is derived from an EMBL/GenBank/DDBJ whole genome shotgun (WGS) entry which is preliminary data.</text>
</comment>
<gene>
    <name evidence="2" type="ORF">DKG74_14935</name>
</gene>
<reference evidence="2 3" key="1">
    <citation type="submission" date="2018-05" db="EMBL/GenBank/DDBJ databases">
        <title>Zavarzinia sp. HR-AS.</title>
        <authorList>
            <person name="Lee Y."/>
            <person name="Jeon C.O."/>
        </authorList>
    </citation>
    <scope>NUCLEOTIDE SEQUENCE [LARGE SCALE GENOMIC DNA]</scope>
    <source>
        <strain evidence="2 3">HR-AS</strain>
    </source>
</reference>
<dbReference type="PANTHER" id="PTHR41252:SF1">
    <property type="entry name" value="BLR2505 PROTEIN"/>
    <property type="match status" value="1"/>
</dbReference>
<dbReference type="PANTHER" id="PTHR41252">
    <property type="entry name" value="BLR2505 PROTEIN"/>
    <property type="match status" value="1"/>
</dbReference>
<feature type="domain" description="SnoaL-like" evidence="1">
    <location>
        <begin position="20"/>
        <end position="125"/>
    </location>
</feature>
<protein>
    <submittedName>
        <fullName evidence="2">Nuclear transport factor 2 family protein</fullName>
    </submittedName>
</protein>
<dbReference type="AlphaFoldDB" id="A0A317E047"/>
<proteinExistence type="predicted"/>
<evidence type="ECO:0000313" key="2">
    <source>
        <dbReference type="EMBL" id="PWR20447.1"/>
    </source>
</evidence>
<dbReference type="OrthoDB" id="5733507at2"/>
<dbReference type="Pfam" id="PF12680">
    <property type="entry name" value="SnoaL_2"/>
    <property type="match status" value="1"/>
</dbReference>
<organism evidence="2 3">
    <name type="scientific">Zavarzinia aquatilis</name>
    <dbReference type="NCBI Taxonomy" id="2211142"/>
    <lineage>
        <taxon>Bacteria</taxon>
        <taxon>Pseudomonadati</taxon>
        <taxon>Pseudomonadota</taxon>
        <taxon>Alphaproteobacteria</taxon>
        <taxon>Rhodospirillales</taxon>
        <taxon>Zavarziniaceae</taxon>
        <taxon>Zavarzinia</taxon>
    </lineage>
</organism>
<dbReference type="SUPFAM" id="SSF54427">
    <property type="entry name" value="NTF2-like"/>
    <property type="match status" value="1"/>
</dbReference>
<name>A0A317E047_9PROT</name>
<keyword evidence="3" id="KW-1185">Reference proteome</keyword>
<dbReference type="Gene3D" id="3.10.450.50">
    <property type="match status" value="1"/>
</dbReference>
<evidence type="ECO:0000313" key="3">
    <source>
        <dbReference type="Proteomes" id="UP000245461"/>
    </source>
</evidence>
<dbReference type="Proteomes" id="UP000245461">
    <property type="component" value="Unassembled WGS sequence"/>
</dbReference>
<accession>A0A317E047</accession>
<sequence length="145" mass="15984">MKSQEEEETMTLKPIDVTKAVFTAFGAGDVDAILALMHDEVRIEFYGPSVIPYAGFYAGVEEARRFFETVLASVDIHQFDAEEFICEADKVVVTGHLNLTARATGGRIDSDFVHVITVADGKWLRFRDFMNTAVAVAAFSTQKAA</sequence>
<evidence type="ECO:0000259" key="1">
    <source>
        <dbReference type="Pfam" id="PF12680"/>
    </source>
</evidence>
<dbReference type="InterPro" id="IPR037401">
    <property type="entry name" value="SnoaL-like"/>
</dbReference>
<dbReference type="EMBL" id="QGLE01000009">
    <property type="protein sequence ID" value="PWR20447.1"/>
    <property type="molecule type" value="Genomic_DNA"/>
</dbReference>